<reference evidence="3" key="1">
    <citation type="submission" date="2021-06" db="EMBL/GenBank/DDBJ databases">
        <authorList>
            <person name="Kallberg Y."/>
            <person name="Tangrot J."/>
            <person name="Rosling A."/>
        </authorList>
    </citation>
    <scope>NUCLEOTIDE SEQUENCE</scope>
    <source>
        <strain evidence="3">FL966</strain>
    </source>
</reference>
<protein>
    <submittedName>
        <fullName evidence="3">24485_t:CDS:1</fullName>
    </submittedName>
</protein>
<evidence type="ECO:0000256" key="1">
    <source>
        <dbReference type="SAM" id="Coils"/>
    </source>
</evidence>
<keyword evidence="4" id="KW-1185">Reference proteome</keyword>
<dbReference type="EMBL" id="CAJVQA010058545">
    <property type="protein sequence ID" value="CAG8827168.1"/>
    <property type="molecule type" value="Genomic_DNA"/>
</dbReference>
<evidence type="ECO:0000313" key="4">
    <source>
        <dbReference type="Proteomes" id="UP000789759"/>
    </source>
</evidence>
<keyword evidence="2" id="KW-0472">Membrane</keyword>
<keyword evidence="2" id="KW-1133">Transmembrane helix</keyword>
<keyword evidence="1" id="KW-0175">Coiled coil</keyword>
<dbReference type="Proteomes" id="UP000789759">
    <property type="component" value="Unassembled WGS sequence"/>
</dbReference>
<proteinExistence type="predicted"/>
<evidence type="ECO:0000313" key="3">
    <source>
        <dbReference type="EMBL" id="CAG8827168.1"/>
    </source>
</evidence>
<name>A0A9N9PHB3_9GLOM</name>
<accession>A0A9N9PHB3</accession>
<organism evidence="3 4">
    <name type="scientific">Cetraspora pellucida</name>
    <dbReference type="NCBI Taxonomy" id="1433469"/>
    <lineage>
        <taxon>Eukaryota</taxon>
        <taxon>Fungi</taxon>
        <taxon>Fungi incertae sedis</taxon>
        <taxon>Mucoromycota</taxon>
        <taxon>Glomeromycotina</taxon>
        <taxon>Glomeromycetes</taxon>
        <taxon>Diversisporales</taxon>
        <taxon>Gigasporaceae</taxon>
        <taxon>Cetraspora</taxon>
    </lineage>
</organism>
<dbReference type="AlphaFoldDB" id="A0A9N9PHB3"/>
<gene>
    <name evidence="3" type="ORF">CPELLU_LOCUS20283</name>
</gene>
<feature type="coiled-coil region" evidence="1">
    <location>
        <begin position="41"/>
        <end position="68"/>
    </location>
</feature>
<evidence type="ECO:0000256" key="2">
    <source>
        <dbReference type="SAM" id="Phobius"/>
    </source>
</evidence>
<feature type="transmembrane region" description="Helical" evidence="2">
    <location>
        <begin position="82"/>
        <end position="100"/>
    </location>
</feature>
<keyword evidence="2" id="KW-0812">Transmembrane</keyword>
<comment type="caution">
    <text evidence="3">The sequence shown here is derived from an EMBL/GenBank/DDBJ whole genome shotgun (WGS) entry which is preliminary data.</text>
</comment>
<feature type="non-terminal residue" evidence="3">
    <location>
        <position position="102"/>
    </location>
</feature>
<sequence>ICNGIRPKTCNFVPQTYNDMLRKCWDQNPLERLTIAMKSTFNEYASKLKEYELRKQDLKLNQELLNSHNATITYNLMRWKQIFLFIGMQYTKVALLVLAMDI</sequence>